<gene>
    <name evidence="1" type="ORF">S06H3_22262</name>
</gene>
<organism evidence="1">
    <name type="scientific">marine sediment metagenome</name>
    <dbReference type="NCBI Taxonomy" id="412755"/>
    <lineage>
        <taxon>unclassified sequences</taxon>
        <taxon>metagenomes</taxon>
        <taxon>ecological metagenomes</taxon>
    </lineage>
</organism>
<accession>X1N336</accession>
<feature type="non-terminal residue" evidence="1">
    <location>
        <position position="1"/>
    </location>
</feature>
<proteinExistence type="predicted"/>
<dbReference type="EMBL" id="BARV01011860">
    <property type="protein sequence ID" value="GAI12999.1"/>
    <property type="molecule type" value="Genomic_DNA"/>
</dbReference>
<protein>
    <submittedName>
        <fullName evidence="1">Uncharacterized protein</fullName>
    </submittedName>
</protein>
<sequence length="45" mass="5282">PYDQFEMGVNETRTISRAHAEERIRTIFYVCDPEETASIRVTGEY</sequence>
<dbReference type="AlphaFoldDB" id="X1N336"/>
<reference evidence="1" key="1">
    <citation type="journal article" date="2014" name="Front. Microbiol.">
        <title>High frequency of phylogenetically diverse reductive dehalogenase-homologous genes in deep subseafloor sedimentary metagenomes.</title>
        <authorList>
            <person name="Kawai M."/>
            <person name="Futagami T."/>
            <person name="Toyoda A."/>
            <person name="Takaki Y."/>
            <person name="Nishi S."/>
            <person name="Hori S."/>
            <person name="Arai W."/>
            <person name="Tsubouchi T."/>
            <person name="Morono Y."/>
            <person name="Uchiyama I."/>
            <person name="Ito T."/>
            <person name="Fujiyama A."/>
            <person name="Inagaki F."/>
            <person name="Takami H."/>
        </authorList>
    </citation>
    <scope>NUCLEOTIDE SEQUENCE</scope>
    <source>
        <strain evidence="1">Expedition CK06-06</strain>
    </source>
</reference>
<evidence type="ECO:0000313" key="1">
    <source>
        <dbReference type="EMBL" id="GAI12999.1"/>
    </source>
</evidence>
<comment type="caution">
    <text evidence="1">The sequence shown here is derived from an EMBL/GenBank/DDBJ whole genome shotgun (WGS) entry which is preliminary data.</text>
</comment>
<name>X1N336_9ZZZZ</name>